<evidence type="ECO:0000256" key="4">
    <source>
        <dbReference type="ARBA" id="ARBA00022692"/>
    </source>
</evidence>
<protein>
    <recommendedName>
        <fullName evidence="10">Elongation of fatty acids protein</fullName>
        <ecNumber evidence="10">2.3.1.-</ecNumber>
    </recommendedName>
</protein>
<reference evidence="11 12" key="1">
    <citation type="submission" date="2019-04" db="EMBL/GenBank/DDBJ databases">
        <title>Comparative genomics and transcriptomics to analyze fruiting body development in filamentous ascomycetes.</title>
        <authorList>
            <consortium name="DOE Joint Genome Institute"/>
            <person name="Lutkenhaus R."/>
            <person name="Traeger S."/>
            <person name="Breuer J."/>
            <person name="Kuo A."/>
            <person name="Lipzen A."/>
            <person name="Pangilinan J."/>
            <person name="Dilworth D."/>
            <person name="Sandor L."/>
            <person name="Poggeler S."/>
            <person name="Barry K."/>
            <person name="Grigoriev I.V."/>
            <person name="Nowrousian M."/>
        </authorList>
    </citation>
    <scope>NUCLEOTIDE SEQUENCE [LARGE SCALE GENOMIC DNA]</scope>
    <source>
        <strain evidence="11 12">CBS 389.68</strain>
    </source>
</reference>
<dbReference type="OrthoDB" id="10259681at2759"/>
<evidence type="ECO:0000313" key="12">
    <source>
        <dbReference type="Proteomes" id="UP000298138"/>
    </source>
</evidence>
<dbReference type="Pfam" id="PF01151">
    <property type="entry name" value="ELO"/>
    <property type="match status" value="1"/>
</dbReference>
<evidence type="ECO:0000256" key="6">
    <source>
        <dbReference type="ARBA" id="ARBA00022989"/>
    </source>
</evidence>
<keyword evidence="4 10" id="KW-0812">Transmembrane</keyword>
<dbReference type="GO" id="GO:0042761">
    <property type="term" value="P:very long-chain fatty acid biosynthetic process"/>
    <property type="evidence" value="ECO:0007669"/>
    <property type="project" value="TreeGrafter"/>
</dbReference>
<evidence type="ECO:0000256" key="9">
    <source>
        <dbReference type="ARBA" id="ARBA00023160"/>
    </source>
</evidence>
<feature type="transmembrane region" description="Helical" evidence="10">
    <location>
        <begin position="231"/>
        <end position="250"/>
    </location>
</feature>
<keyword evidence="5 10" id="KW-0276">Fatty acid metabolism</keyword>
<dbReference type="InterPro" id="IPR002076">
    <property type="entry name" value="ELO_fam"/>
</dbReference>
<feature type="transmembrane region" description="Helical" evidence="10">
    <location>
        <begin position="51"/>
        <end position="72"/>
    </location>
</feature>
<evidence type="ECO:0000256" key="7">
    <source>
        <dbReference type="ARBA" id="ARBA00023098"/>
    </source>
</evidence>
<comment type="similarity">
    <text evidence="10">Belongs to the ELO family.</text>
</comment>
<feature type="transmembrane region" description="Helical" evidence="10">
    <location>
        <begin position="20"/>
        <end position="39"/>
    </location>
</feature>
<sequence>VPKHVPIPESLYTAFLDVRVPITIAVVYAITIHLLNARANGTPYRIANTRIFKAFVIAHNIFLAVYSAWTFYGMVTGIHRTLDRSSGIAGAVTSMCKIRSETRVPFYSGAGGNATVPVTTTETLAAGKATGLWEEALAYYGWWFYLSKFYEVIDTAIIILKGKKSSLLQTYHHAGAMICMWFGIRYMAPPIWIFCVFNSLIHALMYTYYSLTALKIRVPNVLKRSLTSMQITQFLIGGSLAASYLFVALADGVPCLSNTGEAWAVVANVAYLAPLTYLFVDFFIRSYTGKGKSTK</sequence>
<keyword evidence="2 10" id="KW-0444">Lipid biosynthesis</keyword>
<dbReference type="GO" id="GO:0019367">
    <property type="term" value="P:fatty acid elongation, saturated fatty acid"/>
    <property type="evidence" value="ECO:0007669"/>
    <property type="project" value="TreeGrafter"/>
</dbReference>
<accession>A0A4S2MHB0</accession>
<dbReference type="GO" id="GO:0005789">
    <property type="term" value="C:endoplasmic reticulum membrane"/>
    <property type="evidence" value="ECO:0007669"/>
    <property type="project" value="TreeGrafter"/>
</dbReference>
<evidence type="ECO:0000256" key="1">
    <source>
        <dbReference type="ARBA" id="ARBA00004141"/>
    </source>
</evidence>
<evidence type="ECO:0000256" key="2">
    <source>
        <dbReference type="ARBA" id="ARBA00022516"/>
    </source>
</evidence>
<gene>
    <name evidence="11" type="ORF">EX30DRAFT_295497</name>
</gene>
<evidence type="ECO:0000256" key="10">
    <source>
        <dbReference type="RuleBase" id="RU361115"/>
    </source>
</evidence>
<feature type="transmembrane region" description="Helical" evidence="10">
    <location>
        <begin position="190"/>
        <end position="211"/>
    </location>
</feature>
<evidence type="ECO:0000256" key="3">
    <source>
        <dbReference type="ARBA" id="ARBA00022679"/>
    </source>
</evidence>
<feature type="transmembrane region" description="Helical" evidence="10">
    <location>
        <begin position="262"/>
        <end position="284"/>
    </location>
</feature>
<dbReference type="GO" id="GO:0009922">
    <property type="term" value="F:fatty acid elongase activity"/>
    <property type="evidence" value="ECO:0007669"/>
    <property type="project" value="InterPro"/>
</dbReference>
<organism evidence="11 12">
    <name type="scientific">Ascodesmis nigricans</name>
    <dbReference type="NCBI Taxonomy" id="341454"/>
    <lineage>
        <taxon>Eukaryota</taxon>
        <taxon>Fungi</taxon>
        <taxon>Dikarya</taxon>
        <taxon>Ascomycota</taxon>
        <taxon>Pezizomycotina</taxon>
        <taxon>Pezizomycetes</taxon>
        <taxon>Pezizales</taxon>
        <taxon>Ascodesmidaceae</taxon>
        <taxon>Ascodesmis</taxon>
    </lineage>
</organism>
<keyword evidence="6 10" id="KW-1133">Transmembrane helix</keyword>
<feature type="non-terminal residue" evidence="11">
    <location>
        <position position="295"/>
    </location>
</feature>
<evidence type="ECO:0000256" key="8">
    <source>
        <dbReference type="ARBA" id="ARBA00023136"/>
    </source>
</evidence>
<dbReference type="PANTHER" id="PTHR11157:SF169">
    <property type="entry name" value="ELONGATION OF FATTY ACIDS PROTEIN"/>
    <property type="match status" value="1"/>
</dbReference>
<keyword evidence="3 10" id="KW-0808">Transferase</keyword>
<dbReference type="STRING" id="341454.A0A4S2MHB0"/>
<dbReference type="GO" id="GO:0034625">
    <property type="term" value="P:fatty acid elongation, monounsaturated fatty acid"/>
    <property type="evidence" value="ECO:0007669"/>
    <property type="project" value="TreeGrafter"/>
</dbReference>
<dbReference type="Proteomes" id="UP000298138">
    <property type="component" value="Unassembled WGS sequence"/>
</dbReference>
<dbReference type="GO" id="GO:0034626">
    <property type="term" value="P:fatty acid elongation, polyunsaturated fatty acid"/>
    <property type="evidence" value="ECO:0007669"/>
    <property type="project" value="TreeGrafter"/>
</dbReference>
<dbReference type="EC" id="2.3.1.-" evidence="10"/>
<evidence type="ECO:0000313" key="11">
    <source>
        <dbReference type="EMBL" id="TGZ76240.1"/>
    </source>
</evidence>
<dbReference type="AlphaFoldDB" id="A0A4S2MHB0"/>
<feature type="non-terminal residue" evidence="11">
    <location>
        <position position="1"/>
    </location>
</feature>
<evidence type="ECO:0000256" key="5">
    <source>
        <dbReference type="ARBA" id="ARBA00022832"/>
    </source>
</evidence>
<comment type="catalytic activity">
    <reaction evidence="10">
        <text>an acyl-CoA + malonyl-CoA + H(+) = a 3-oxoacyl-CoA + CO2 + CoA</text>
        <dbReference type="Rhea" id="RHEA:50252"/>
        <dbReference type="ChEBI" id="CHEBI:15378"/>
        <dbReference type="ChEBI" id="CHEBI:16526"/>
        <dbReference type="ChEBI" id="CHEBI:57287"/>
        <dbReference type="ChEBI" id="CHEBI:57384"/>
        <dbReference type="ChEBI" id="CHEBI:58342"/>
        <dbReference type="ChEBI" id="CHEBI:90726"/>
    </reaction>
    <physiologicalReaction direction="left-to-right" evidence="10">
        <dbReference type="Rhea" id="RHEA:50253"/>
    </physiologicalReaction>
</comment>
<keyword evidence="8 10" id="KW-0472">Membrane</keyword>
<dbReference type="GO" id="GO:0030148">
    <property type="term" value="P:sphingolipid biosynthetic process"/>
    <property type="evidence" value="ECO:0007669"/>
    <property type="project" value="TreeGrafter"/>
</dbReference>
<dbReference type="EMBL" id="ML220193">
    <property type="protein sequence ID" value="TGZ76240.1"/>
    <property type="molecule type" value="Genomic_DNA"/>
</dbReference>
<name>A0A4S2MHB0_9PEZI</name>
<proteinExistence type="inferred from homology"/>
<keyword evidence="9 10" id="KW-0275">Fatty acid biosynthesis</keyword>
<keyword evidence="7 10" id="KW-0443">Lipid metabolism</keyword>
<keyword evidence="12" id="KW-1185">Reference proteome</keyword>
<dbReference type="InParanoid" id="A0A4S2MHB0"/>
<dbReference type="PANTHER" id="PTHR11157">
    <property type="entry name" value="FATTY ACID ACYL TRANSFERASE-RELATED"/>
    <property type="match status" value="1"/>
</dbReference>
<comment type="subcellular location">
    <subcellularLocation>
        <location evidence="1">Membrane</location>
        <topology evidence="1">Multi-pass membrane protein</topology>
    </subcellularLocation>
</comment>